<dbReference type="GO" id="GO:0005886">
    <property type="term" value="C:plasma membrane"/>
    <property type="evidence" value="ECO:0007669"/>
    <property type="project" value="TreeGrafter"/>
</dbReference>
<dbReference type="CDD" id="cd16989">
    <property type="entry name" value="ENTH_EpsinR"/>
    <property type="match status" value="1"/>
</dbReference>
<feature type="compositionally biased region" description="Low complexity" evidence="1">
    <location>
        <begin position="457"/>
        <end position="468"/>
    </location>
</feature>
<dbReference type="GO" id="GO:0005543">
    <property type="term" value="F:phospholipid binding"/>
    <property type="evidence" value="ECO:0007669"/>
    <property type="project" value="TreeGrafter"/>
</dbReference>
<protein>
    <submittedName>
        <fullName evidence="3">Clathrin interactor 1</fullName>
    </submittedName>
</protein>
<dbReference type="SUPFAM" id="SSF48464">
    <property type="entry name" value="ENTH/VHS domain"/>
    <property type="match status" value="1"/>
</dbReference>
<feature type="compositionally biased region" description="Low complexity" evidence="1">
    <location>
        <begin position="252"/>
        <end position="262"/>
    </location>
</feature>
<feature type="compositionally biased region" description="Basic and acidic residues" evidence="1">
    <location>
        <begin position="186"/>
        <end position="199"/>
    </location>
</feature>
<feature type="region of interest" description="Disordered" evidence="1">
    <location>
        <begin position="163"/>
        <end position="347"/>
    </location>
</feature>
<evidence type="ECO:0000259" key="2">
    <source>
        <dbReference type="PROSITE" id="PS50942"/>
    </source>
</evidence>
<keyword evidence="4" id="KW-1185">Reference proteome</keyword>
<dbReference type="Pfam" id="PF01417">
    <property type="entry name" value="ENTH"/>
    <property type="match status" value="1"/>
</dbReference>
<dbReference type="PANTHER" id="PTHR12276">
    <property type="entry name" value="EPSIN/ENT-RELATED"/>
    <property type="match status" value="1"/>
</dbReference>
<evidence type="ECO:0000313" key="4">
    <source>
        <dbReference type="Proteomes" id="UP001174909"/>
    </source>
</evidence>
<feature type="domain" description="ENTH" evidence="2">
    <location>
        <begin position="10"/>
        <end position="142"/>
    </location>
</feature>
<feature type="compositionally biased region" description="Polar residues" evidence="1">
    <location>
        <begin position="209"/>
        <end position="232"/>
    </location>
</feature>
<dbReference type="Gene3D" id="1.25.40.90">
    <property type="match status" value="1"/>
</dbReference>
<dbReference type="FunFam" id="1.25.40.90:FF:000006">
    <property type="entry name" value="Clathrin interactor 1"/>
    <property type="match status" value="1"/>
</dbReference>
<feature type="compositionally biased region" description="Pro residues" evidence="1">
    <location>
        <begin position="447"/>
        <end position="456"/>
    </location>
</feature>
<dbReference type="AlphaFoldDB" id="A0AA35WBX5"/>
<name>A0AA35WBX5_GEOBA</name>
<dbReference type="PANTHER" id="PTHR12276:SF45">
    <property type="entry name" value="CLATHRIN INTERACTOR 1"/>
    <property type="match status" value="1"/>
</dbReference>
<feature type="compositionally biased region" description="Low complexity" evidence="1">
    <location>
        <begin position="282"/>
        <end position="291"/>
    </location>
</feature>
<dbReference type="SMART" id="SM00273">
    <property type="entry name" value="ENTH"/>
    <property type="match status" value="1"/>
</dbReference>
<dbReference type="EMBL" id="CASHTH010000924">
    <property type="protein sequence ID" value="CAI8009115.1"/>
    <property type="molecule type" value="Genomic_DNA"/>
</dbReference>
<evidence type="ECO:0000313" key="3">
    <source>
        <dbReference type="EMBL" id="CAI8009115.1"/>
    </source>
</evidence>
<accession>A0AA35WBX5</accession>
<sequence>MNRLVDRMTNMVMNYSDVESKVREATNDETWGPHGTLMADIAKYTFTYEHYPEVMTMLWKRMFEARRNWRRTYKALLLLHYLVRNGSERVVASAREHIYDMKPLEEYVFRDEQGKDQGVNVRQKAKEIISFIQDDERLKDARKQAKQSRDKFVGYSSEETQYKYSDRYAPEPRSRSSVNSSGGSKYDPDPHGPLDDNHQEVVGPETEDLTATSTEGGRHQNSSITSSKTDTAPQPAPLKKSSQPTKLVDLGAAAAFASQAAAENQRRETANSTIDSVFGDFSSQPPALQSQPPGPGSGGSGFADFEGAFGSGKSSEPATVGGGGDFGGFSAFQNAPQPPPQAVPPTASAAQTLDFGDFQGIPPPQPMFLMGGSGGILQPMGTAPPMNPQSNSEEMPDLMPTEELPDRATMWSTAGISIDLDNLLSSPCKTSQPTTAPSMNQLAKGPTPSPSHPPPSSSSFSSAAPAGPNYNVNTSSLIGSGLPPHSQHGMGMGGGMRMGSGGMGMGTGGMAVGGGGGMGMGYAPRPGMMPIYGGGYGMGPQPGMGMGPMGYGGMPPTMGGNRPMGSQQRLM</sequence>
<dbReference type="GO" id="GO:0030276">
    <property type="term" value="F:clathrin binding"/>
    <property type="evidence" value="ECO:0007669"/>
    <property type="project" value="TreeGrafter"/>
</dbReference>
<feature type="region of interest" description="Disordered" evidence="1">
    <location>
        <begin position="424"/>
        <end position="488"/>
    </location>
</feature>
<reference evidence="3" key="1">
    <citation type="submission" date="2023-03" db="EMBL/GenBank/DDBJ databases">
        <authorList>
            <person name="Steffen K."/>
            <person name="Cardenas P."/>
        </authorList>
    </citation>
    <scope>NUCLEOTIDE SEQUENCE</scope>
</reference>
<comment type="caution">
    <text evidence="3">The sequence shown here is derived from an EMBL/GenBank/DDBJ whole genome shotgun (WGS) entry which is preliminary data.</text>
</comment>
<feature type="compositionally biased region" description="Polar residues" evidence="1">
    <location>
        <begin position="424"/>
        <end position="441"/>
    </location>
</feature>
<dbReference type="InterPro" id="IPR008942">
    <property type="entry name" value="ENTH_VHS"/>
</dbReference>
<feature type="compositionally biased region" description="Low complexity" evidence="1">
    <location>
        <begin position="175"/>
        <end position="184"/>
    </location>
</feature>
<dbReference type="PROSITE" id="PS50942">
    <property type="entry name" value="ENTH"/>
    <property type="match status" value="1"/>
</dbReference>
<organism evidence="3 4">
    <name type="scientific">Geodia barretti</name>
    <name type="common">Barrett's horny sponge</name>
    <dbReference type="NCBI Taxonomy" id="519541"/>
    <lineage>
        <taxon>Eukaryota</taxon>
        <taxon>Metazoa</taxon>
        <taxon>Porifera</taxon>
        <taxon>Demospongiae</taxon>
        <taxon>Heteroscleromorpha</taxon>
        <taxon>Tetractinellida</taxon>
        <taxon>Astrophorina</taxon>
        <taxon>Geodiidae</taxon>
        <taxon>Geodia</taxon>
    </lineage>
</organism>
<feature type="compositionally biased region" description="Basic and acidic residues" evidence="1">
    <location>
        <begin position="163"/>
        <end position="174"/>
    </location>
</feature>
<dbReference type="InterPro" id="IPR013809">
    <property type="entry name" value="ENTH"/>
</dbReference>
<dbReference type="GO" id="GO:0030125">
    <property type="term" value="C:clathrin vesicle coat"/>
    <property type="evidence" value="ECO:0007669"/>
    <property type="project" value="TreeGrafter"/>
</dbReference>
<evidence type="ECO:0000256" key="1">
    <source>
        <dbReference type="SAM" id="MobiDB-lite"/>
    </source>
</evidence>
<gene>
    <name evidence="3" type="ORF">GBAR_LOCUS6176</name>
</gene>
<proteinExistence type="predicted"/>
<dbReference type="Proteomes" id="UP001174909">
    <property type="component" value="Unassembled WGS sequence"/>
</dbReference>
<dbReference type="GO" id="GO:0006897">
    <property type="term" value="P:endocytosis"/>
    <property type="evidence" value="ECO:0007669"/>
    <property type="project" value="TreeGrafter"/>
</dbReference>
<dbReference type="GO" id="GO:0005768">
    <property type="term" value="C:endosome"/>
    <property type="evidence" value="ECO:0007669"/>
    <property type="project" value="TreeGrafter"/>
</dbReference>